<dbReference type="InterPro" id="IPR027417">
    <property type="entry name" value="P-loop_NTPase"/>
</dbReference>
<organism evidence="1">
    <name type="scientific">marine sediment metagenome</name>
    <dbReference type="NCBI Taxonomy" id="412755"/>
    <lineage>
        <taxon>unclassified sequences</taxon>
        <taxon>metagenomes</taxon>
        <taxon>ecological metagenomes</taxon>
    </lineage>
</organism>
<gene>
    <name evidence="1" type="ORF">S06H3_17342</name>
</gene>
<dbReference type="SUPFAM" id="SSF52540">
    <property type="entry name" value="P-loop containing nucleoside triphosphate hydrolases"/>
    <property type="match status" value="1"/>
</dbReference>
<evidence type="ECO:0008006" key="2">
    <source>
        <dbReference type="Google" id="ProtNLM"/>
    </source>
</evidence>
<dbReference type="Gene3D" id="3.40.50.300">
    <property type="entry name" value="P-loop containing nucleotide triphosphate hydrolases"/>
    <property type="match status" value="1"/>
</dbReference>
<dbReference type="AlphaFoldDB" id="X1KHJ0"/>
<accession>X1KHJ0</accession>
<proteinExistence type="predicted"/>
<reference evidence="1" key="1">
    <citation type="journal article" date="2014" name="Front. Microbiol.">
        <title>High frequency of phylogenetically diverse reductive dehalogenase-homologous genes in deep subseafloor sedimentary metagenomes.</title>
        <authorList>
            <person name="Kawai M."/>
            <person name="Futagami T."/>
            <person name="Toyoda A."/>
            <person name="Takaki Y."/>
            <person name="Nishi S."/>
            <person name="Hori S."/>
            <person name="Arai W."/>
            <person name="Tsubouchi T."/>
            <person name="Morono Y."/>
            <person name="Uchiyama I."/>
            <person name="Ito T."/>
            <person name="Fujiyama A."/>
            <person name="Inagaki F."/>
            <person name="Takami H."/>
        </authorList>
    </citation>
    <scope>NUCLEOTIDE SEQUENCE</scope>
    <source>
        <strain evidence="1">Expedition CK06-06</strain>
    </source>
</reference>
<dbReference type="EMBL" id="BARV01008660">
    <property type="protein sequence ID" value="GAI06502.1"/>
    <property type="molecule type" value="Genomic_DNA"/>
</dbReference>
<protein>
    <recommendedName>
        <fullName evidence="2">NadR/Ttd14 AAA domain-containing protein</fullName>
    </recommendedName>
</protein>
<evidence type="ECO:0000313" key="1">
    <source>
        <dbReference type="EMBL" id="GAI06502.1"/>
    </source>
</evidence>
<name>X1KHJ0_9ZZZZ</name>
<comment type="caution">
    <text evidence="1">The sequence shown here is derived from an EMBL/GenBank/DDBJ whole genome shotgun (WGS) entry which is preliminary data.</text>
</comment>
<sequence length="149" mass="17893">MIIVLGPDSTGKTTLAQKLGLPYYHFTKDSTYEDYLKPLCALEMTDAVLDRHIICEYPYYQIMKRKFGFTQKQWHNIILLTLIQNPLFVLCTHKPEQHKYEKDQYMPYDQWDRCLALYKLFLSTHRIRYVEYDYYGPNHGLTERTQVLP</sequence>